<organism evidence="1 2">
    <name type="scientific">Cryoendolithus antarcticus</name>
    <dbReference type="NCBI Taxonomy" id="1507870"/>
    <lineage>
        <taxon>Eukaryota</taxon>
        <taxon>Fungi</taxon>
        <taxon>Dikarya</taxon>
        <taxon>Ascomycota</taxon>
        <taxon>Pezizomycotina</taxon>
        <taxon>Dothideomycetes</taxon>
        <taxon>Dothideomycetidae</taxon>
        <taxon>Cladosporiales</taxon>
        <taxon>Cladosporiaceae</taxon>
        <taxon>Cryoendolithus</taxon>
    </lineage>
</organism>
<keyword evidence="2" id="KW-1185">Reference proteome</keyword>
<accession>A0A1V8TSY3</accession>
<comment type="caution">
    <text evidence="1">The sequence shown here is derived from an EMBL/GenBank/DDBJ whole genome shotgun (WGS) entry which is preliminary data.</text>
</comment>
<dbReference type="OrthoDB" id="3866124at2759"/>
<protein>
    <submittedName>
        <fullName evidence="1">Uncharacterized protein</fullName>
    </submittedName>
</protein>
<reference evidence="2" key="1">
    <citation type="submission" date="2017-03" db="EMBL/GenBank/DDBJ databases">
        <title>Genomes of endolithic fungi from Antarctica.</title>
        <authorList>
            <person name="Coleine C."/>
            <person name="Masonjones S."/>
            <person name="Stajich J.E."/>
        </authorList>
    </citation>
    <scope>NUCLEOTIDE SEQUENCE [LARGE SCALE GENOMIC DNA]</scope>
    <source>
        <strain evidence="2">CCFEE 5527</strain>
    </source>
</reference>
<evidence type="ECO:0000313" key="2">
    <source>
        <dbReference type="Proteomes" id="UP000192596"/>
    </source>
</evidence>
<dbReference type="AlphaFoldDB" id="A0A1V8TSY3"/>
<proteinExistence type="predicted"/>
<dbReference type="InParanoid" id="A0A1V8TSY3"/>
<gene>
    <name evidence="1" type="ORF">B0A48_01298</name>
</gene>
<dbReference type="EMBL" id="NAJO01000002">
    <property type="protein sequence ID" value="OQO14421.1"/>
    <property type="molecule type" value="Genomic_DNA"/>
</dbReference>
<dbReference type="Proteomes" id="UP000192596">
    <property type="component" value="Unassembled WGS sequence"/>
</dbReference>
<name>A0A1V8TSY3_9PEZI</name>
<sequence>MSAREIELLVLKYELHMTSARLHVINQGFGPLRWPTNNPFLQLHKASTDGDATIDLTGEEHGRNPAIANRFEHANRLNRSGDGLNVIRFGTVHQLSGTKKGRGLDVEVMRVIDGHLMFYKHLDDERIRDILEAGHATLLQGMQLLVDASGGVEAWRKASHKEMSKLLQTLFNEFPLVISKIVFPYEDSSVDFDRIWQNEFDNAKWQVCLRSIFVYLAMSTWIFRIKNDNCEHMYDNWKSSMSGDNLCVLNLGEVHDLPSRETRITGRTRIGSLSDLA</sequence>
<evidence type="ECO:0000313" key="1">
    <source>
        <dbReference type="EMBL" id="OQO14421.1"/>
    </source>
</evidence>